<evidence type="ECO:0000256" key="5">
    <source>
        <dbReference type="ARBA" id="ARBA00023136"/>
    </source>
</evidence>
<evidence type="ECO:0000256" key="2">
    <source>
        <dbReference type="ARBA" id="ARBA00011245"/>
    </source>
</evidence>
<gene>
    <name evidence="7" type="ORF">LCGC14_0004960</name>
</gene>
<dbReference type="GO" id="GO:0009279">
    <property type="term" value="C:cell outer membrane"/>
    <property type="evidence" value="ECO:0007669"/>
    <property type="project" value="UniProtKB-SubCell"/>
</dbReference>
<dbReference type="InterPro" id="IPR004565">
    <property type="entry name" value="OM_lipoprot_LolB"/>
</dbReference>
<evidence type="ECO:0000256" key="3">
    <source>
        <dbReference type="ARBA" id="ARBA00022448"/>
    </source>
</evidence>
<evidence type="ECO:0000256" key="1">
    <source>
        <dbReference type="ARBA" id="ARBA00004442"/>
    </source>
</evidence>
<accession>A0A0F9W5C5</accession>
<organism evidence="7">
    <name type="scientific">marine sediment metagenome</name>
    <dbReference type="NCBI Taxonomy" id="412755"/>
    <lineage>
        <taxon>unclassified sequences</taxon>
        <taxon>metagenomes</taxon>
        <taxon>ecological metagenomes</taxon>
    </lineage>
</organism>
<evidence type="ECO:0000256" key="4">
    <source>
        <dbReference type="ARBA" id="ARBA00022927"/>
    </source>
</evidence>
<dbReference type="NCBIfam" id="TIGR00548">
    <property type="entry name" value="lolB"/>
    <property type="match status" value="1"/>
</dbReference>
<keyword evidence="4" id="KW-0653">Protein transport</keyword>
<dbReference type="Pfam" id="PF03550">
    <property type="entry name" value="LolB"/>
    <property type="match status" value="1"/>
</dbReference>
<dbReference type="AlphaFoldDB" id="A0A0F9W5C5"/>
<keyword evidence="6" id="KW-0143">Chaperone</keyword>
<keyword evidence="5" id="KW-0472">Membrane</keyword>
<evidence type="ECO:0000313" key="7">
    <source>
        <dbReference type="EMBL" id="KKO12481.1"/>
    </source>
</evidence>
<dbReference type="Gene3D" id="2.50.20.10">
    <property type="entry name" value="Lipoprotein localisation LolA/LolB/LppX"/>
    <property type="match status" value="1"/>
</dbReference>
<proteinExistence type="predicted"/>
<protein>
    <recommendedName>
        <fullName evidence="8">Outer-membrane lipoprotein LolB</fullName>
    </recommendedName>
</protein>
<dbReference type="CDD" id="cd16326">
    <property type="entry name" value="LolB"/>
    <property type="match status" value="1"/>
</dbReference>
<sequence>MSAALTSIPATALAWSLLALTLAACSSVPRIDAPVNAQWEQRRQVLEQISHWEFIGSLNVRDATDAHSSRIRWQQNDETYQINLWGTFNVGATQIDGRPGEVQIAQQGEDPVITESPEELLYQELGYELPVTELNYWIKGIPAPGPSSDLQFGETSQLRAFQQLGWQVSYMAYTNFGLETLPTRIRIEKAPLRLDLTRLRWSLPDARTDAQVNTGD</sequence>
<keyword evidence="3" id="KW-0813">Transport</keyword>
<name>A0A0F9W5C5_9ZZZZ</name>
<evidence type="ECO:0008006" key="8">
    <source>
        <dbReference type="Google" id="ProtNLM"/>
    </source>
</evidence>
<evidence type="ECO:0000256" key="6">
    <source>
        <dbReference type="ARBA" id="ARBA00023186"/>
    </source>
</evidence>
<comment type="subunit">
    <text evidence="2">Monomer.</text>
</comment>
<comment type="subcellular location">
    <subcellularLocation>
        <location evidence="1">Cell outer membrane</location>
    </subcellularLocation>
</comment>
<dbReference type="InterPro" id="IPR029046">
    <property type="entry name" value="LolA/LolB/LppX"/>
</dbReference>
<dbReference type="EMBL" id="LAZR01000001">
    <property type="protein sequence ID" value="KKO12481.1"/>
    <property type="molecule type" value="Genomic_DNA"/>
</dbReference>
<reference evidence="7" key="1">
    <citation type="journal article" date="2015" name="Nature">
        <title>Complex archaea that bridge the gap between prokaryotes and eukaryotes.</title>
        <authorList>
            <person name="Spang A."/>
            <person name="Saw J.H."/>
            <person name="Jorgensen S.L."/>
            <person name="Zaremba-Niedzwiedzka K."/>
            <person name="Martijn J."/>
            <person name="Lind A.E."/>
            <person name="van Eijk R."/>
            <person name="Schleper C."/>
            <person name="Guy L."/>
            <person name="Ettema T.J."/>
        </authorList>
    </citation>
    <scope>NUCLEOTIDE SEQUENCE</scope>
</reference>
<dbReference type="SUPFAM" id="SSF89392">
    <property type="entry name" value="Prokaryotic lipoproteins and lipoprotein localization factors"/>
    <property type="match status" value="1"/>
</dbReference>
<comment type="caution">
    <text evidence="7">The sequence shown here is derived from an EMBL/GenBank/DDBJ whole genome shotgun (WGS) entry which is preliminary data.</text>
</comment>
<dbReference type="GO" id="GO:0015031">
    <property type="term" value="P:protein transport"/>
    <property type="evidence" value="ECO:0007669"/>
    <property type="project" value="UniProtKB-KW"/>
</dbReference>